<proteinExistence type="inferred from homology"/>
<keyword evidence="5" id="KW-1185">Reference proteome</keyword>
<dbReference type="PANTHER" id="PTHR24305">
    <property type="entry name" value="CYTOCHROME P450"/>
    <property type="match status" value="1"/>
</dbReference>
<dbReference type="GO" id="GO:0020037">
    <property type="term" value="F:heme binding"/>
    <property type="evidence" value="ECO:0007669"/>
    <property type="project" value="InterPro"/>
</dbReference>
<keyword evidence="2" id="KW-0349">Heme</keyword>
<dbReference type="Proteomes" id="UP001314263">
    <property type="component" value="Unassembled WGS sequence"/>
</dbReference>
<dbReference type="InterPro" id="IPR002401">
    <property type="entry name" value="Cyt_P450_E_grp-I"/>
</dbReference>
<evidence type="ECO:0000313" key="4">
    <source>
        <dbReference type="EMBL" id="CAK0744791.1"/>
    </source>
</evidence>
<comment type="caution">
    <text evidence="4">The sequence shown here is derived from an EMBL/GenBank/DDBJ whole genome shotgun (WGS) entry which is preliminary data.</text>
</comment>
<sequence>MKRNRHVRLDDVVQQIEWHKGDVPVWGALFVIGLCAATAFLVNAAVSPKTANPLLVVLCSIYASLGAVTAIREVRSFRRQARMLAGLPGPQTRHVLGFTDILTSKEPHRLLLDMAERYGPIFSFRVIHLHLVCITDPAVAMDMLKSPYVDKVRFLYSFLDPFLMGTNMLTGHTDKHWKAVRKGVAPAFSAQHMRSALHSVVECCGALARYMEVQGPRKAMDVDELLLRESMDVIGRFGFQKDMGAIASLWRPESEANHNVRALLESTEEVVARTKTFMRWWQLWRPDVVAGWVTLGRFKNIIRDLLEHMKSTKLEPGTFADLLMKTKDPRTKQLLSDKQLLPEIAALFFAGIDTTGHTGSFCLFLLSQHPEVEAKVVQELQRLGLCASVQRPEPRQLAYADLAELAYLQAVVKETLRMFPPVAIGQARLVSADLKLAGGFCLPAGAAALVPHHAMHSTSFNWDKPNEFLPERWLVPGAEYAVSKKQQMANGDISADDAHASSAALLEDTEGDNRQPKRYIPFAEGPRNCVGQSLAKVSLVATLAVLLSQFSFKLADDMGGAEGVRRAERYALVNGIAGGLRMHAIPRLAQQKEE</sequence>
<dbReference type="PANTHER" id="PTHR24305:SF166">
    <property type="entry name" value="CYTOCHROME P450 12A4, MITOCHONDRIAL-RELATED"/>
    <property type="match status" value="1"/>
</dbReference>
<keyword evidence="3" id="KW-0472">Membrane</keyword>
<dbReference type="PRINTS" id="PR00463">
    <property type="entry name" value="EP450I"/>
</dbReference>
<keyword evidence="3" id="KW-1133">Transmembrane helix</keyword>
<organism evidence="4 5">
    <name type="scientific">Coccomyxa viridis</name>
    <dbReference type="NCBI Taxonomy" id="1274662"/>
    <lineage>
        <taxon>Eukaryota</taxon>
        <taxon>Viridiplantae</taxon>
        <taxon>Chlorophyta</taxon>
        <taxon>core chlorophytes</taxon>
        <taxon>Trebouxiophyceae</taxon>
        <taxon>Trebouxiophyceae incertae sedis</taxon>
        <taxon>Coccomyxaceae</taxon>
        <taxon>Coccomyxa</taxon>
    </lineage>
</organism>
<dbReference type="InterPro" id="IPR050121">
    <property type="entry name" value="Cytochrome_P450_monoxygenase"/>
</dbReference>
<feature type="binding site" description="axial binding residue" evidence="2">
    <location>
        <position position="529"/>
    </location>
    <ligand>
        <name>heme</name>
        <dbReference type="ChEBI" id="CHEBI:30413"/>
    </ligand>
    <ligandPart>
        <name>Fe</name>
        <dbReference type="ChEBI" id="CHEBI:18248"/>
    </ligandPart>
</feature>
<dbReference type="InterPro" id="IPR001128">
    <property type="entry name" value="Cyt_P450"/>
</dbReference>
<evidence type="ECO:0000256" key="2">
    <source>
        <dbReference type="PIRSR" id="PIRSR602401-1"/>
    </source>
</evidence>
<evidence type="ECO:0000256" key="1">
    <source>
        <dbReference type="ARBA" id="ARBA00010617"/>
    </source>
</evidence>
<dbReference type="CDD" id="cd00302">
    <property type="entry name" value="cytochrome_P450"/>
    <property type="match status" value="1"/>
</dbReference>
<dbReference type="GO" id="GO:0004497">
    <property type="term" value="F:monooxygenase activity"/>
    <property type="evidence" value="ECO:0007669"/>
    <property type="project" value="InterPro"/>
</dbReference>
<accession>A0AAV1HUF6</accession>
<feature type="transmembrane region" description="Helical" evidence="3">
    <location>
        <begin position="21"/>
        <end position="42"/>
    </location>
</feature>
<dbReference type="EMBL" id="CAUYUE010000002">
    <property type="protein sequence ID" value="CAK0744791.1"/>
    <property type="molecule type" value="Genomic_DNA"/>
</dbReference>
<evidence type="ECO:0008006" key="6">
    <source>
        <dbReference type="Google" id="ProtNLM"/>
    </source>
</evidence>
<comment type="similarity">
    <text evidence="1">Belongs to the cytochrome P450 family.</text>
</comment>
<feature type="transmembrane region" description="Helical" evidence="3">
    <location>
        <begin position="54"/>
        <end position="74"/>
    </location>
</feature>
<dbReference type="SUPFAM" id="SSF48264">
    <property type="entry name" value="Cytochrome P450"/>
    <property type="match status" value="1"/>
</dbReference>
<keyword evidence="2" id="KW-0479">Metal-binding</keyword>
<dbReference type="AlphaFoldDB" id="A0AAV1HUF6"/>
<gene>
    <name evidence="4" type="ORF">CVIRNUC_001574</name>
</gene>
<dbReference type="InterPro" id="IPR036396">
    <property type="entry name" value="Cyt_P450_sf"/>
</dbReference>
<comment type="cofactor">
    <cofactor evidence="2">
        <name>heme</name>
        <dbReference type="ChEBI" id="CHEBI:30413"/>
    </cofactor>
</comment>
<dbReference type="Pfam" id="PF00067">
    <property type="entry name" value="p450"/>
    <property type="match status" value="1"/>
</dbReference>
<dbReference type="PRINTS" id="PR00385">
    <property type="entry name" value="P450"/>
</dbReference>
<dbReference type="Gene3D" id="1.10.630.10">
    <property type="entry name" value="Cytochrome P450"/>
    <property type="match status" value="1"/>
</dbReference>
<name>A0AAV1HUF6_9CHLO</name>
<dbReference type="GO" id="GO:0016705">
    <property type="term" value="F:oxidoreductase activity, acting on paired donors, with incorporation or reduction of molecular oxygen"/>
    <property type="evidence" value="ECO:0007669"/>
    <property type="project" value="InterPro"/>
</dbReference>
<reference evidence="4 5" key="1">
    <citation type="submission" date="2023-10" db="EMBL/GenBank/DDBJ databases">
        <authorList>
            <person name="Maclean D."/>
            <person name="Macfadyen A."/>
        </authorList>
    </citation>
    <scope>NUCLEOTIDE SEQUENCE [LARGE SCALE GENOMIC DNA]</scope>
</reference>
<evidence type="ECO:0000313" key="5">
    <source>
        <dbReference type="Proteomes" id="UP001314263"/>
    </source>
</evidence>
<keyword evidence="2" id="KW-0408">Iron</keyword>
<keyword evidence="3" id="KW-0812">Transmembrane</keyword>
<dbReference type="GO" id="GO:0005506">
    <property type="term" value="F:iron ion binding"/>
    <property type="evidence" value="ECO:0007669"/>
    <property type="project" value="InterPro"/>
</dbReference>
<protein>
    <recommendedName>
        <fullName evidence="6">Cytochrome P450</fullName>
    </recommendedName>
</protein>
<evidence type="ECO:0000256" key="3">
    <source>
        <dbReference type="SAM" id="Phobius"/>
    </source>
</evidence>